<dbReference type="OrthoDB" id="10457935at2759"/>
<organism evidence="1 2">
    <name type="scientific">Racocetra fulgida</name>
    <dbReference type="NCBI Taxonomy" id="60492"/>
    <lineage>
        <taxon>Eukaryota</taxon>
        <taxon>Fungi</taxon>
        <taxon>Fungi incertae sedis</taxon>
        <taxon>Mucoromycota</taxon>
        <taxon>Glomeromycotina</taxon>
        <taxon>Glomeromycetes</taxon>
        <taxon>Diversisporales</taxon>
        <taxon>Gigasporaceae</taxon>
        <taxon>Racocetra</taxon>
    </lineage>
</organism>
<feature type="non-terminal residue" evidence="1">
    <location>
        <position position="142"/>
    </location>
</feature>
<name>A0A9N9NP28_9GLOM</name>
<comment type="caution">
    <text evidence="1">The sequence shown here is derived from an EMBL/GenBank/DDBJ whole genome shotgun (WGS) entry which is preliminary data.</text>
</comment>
<keyword evidence="2" id="KW-1185">Reference proteome</keyword>
<proteinExistence type="predicted"/>
<dbReference type="AlphaFoldDB" id="A0A9N9NP28"/>
<protein>
    <submittedName>
        <fullName evidence="1">17692_t:CDS:1</fullName>
    </submittedName>
</protein>
<dbReference type="EMBL" id="CAJVPZ010038898">
    <property type="protein sequence ID" value="CAG8756427.1"/>
    <property type="molecule type" value="Genomic_DNA"/>
</dbReference>
<evidence type="ECO:0000313" key="1">
    <source>
        <dbReference type="EMBL" id="CAG8756427.1"/>
    </source>
</evidence>
<reference evidence="1" key="1">
    <citation type="submission" date="2021-06" db="EMBL/GenBank/DDBJ databases">
        <authorList>
            <person name="Kallberg Y."/>
            <person name="Tangrot J."/>
            <person name="Rosling A."/>
        </authorList>
    </citation>
    <scope>NUCLEOTIDE SEQUENCE</scope>
    <source>
        <strain evidence="1">IN212</strain>
    </source>
</reference>
<evidence type="ECO:0000313" key="2">
    <source>
        <dbReference type="Proteomes" id="UP000789396"/>
    </source>
</evidence>
<sequence length="142" mass="16702">MSEVKNSENYLLEFFAIYDIKKTTPIEYFCWKYSKTKKLYSQTTLDAEKTDYITFVKDKFGDTKLVDHHRKSSFTKFAECIISSINETRQLTVTNFGNENNATVEQEIQQTKRNASLNILSREVSKSLWNIDSVFEEYEKFG</sequence>
<dbReference type="Proteomes" id="UP000789396">
    <property type="component" value="Unassembled WGS sequence"/>
</dbReference>
<gene>
    <name evidence="1" type="ORF">RFULGI_LOCUS13982</name>
</gene>
<accession>A0A9N9NP28</accession>